<dbReference type="OrthoDB" id="7432713at2"/>
<dbReference type="AlphaFoldDB" id="A0A845B6G3"/>
<accession>A0A845B6G3</accession>
<keyword evidence="1" id="KW-0472">Membrane</keyword>
<feature type="transmembrane region" description="Helical" evidence="1">
    <location>
        <begin position="53"/>
        <end position="72"/>
    </location>
</feature>
<keyword evidence="3" id="KW-1185">Reference proteome</keyword>
<proteinExistence type="predicted"/>
<evidence type="ECO:0000313" key="3">
    <source>
        <dbReference type="Proteomes" id="UP000431922"/>
    </source>
</evidence>
<feature type="transmembrane region" description="Helical" evidence="1">
    <location>
        <begin position="84"/>
        <end position="107"/>
    </location>
</feature>
<dbReference type="Proteomes" id="UP000431922">
    <property type="component" value="Unassembled WGS sequence"/>
</dbReference>
<dbReference type="EMBL" id="WTYL01000003">
    <property type="protein sequence ID" value="MXP45062.1"/>
    <property type="molecule type" value="Genomic_DNA"/>
</dbReference>
<evidence type="ECO:0000313" key="2">
    <source>
        <dbReference type="EMBL" id="MXP45062.1"/>
    </source>
</evidence>
<dbReference type="Pfam" id="PF08570">
    <property type="entry name" value="DUF1761"/>
    <property type="match status" value="1"/>
</dbReference>
<organism evidence="2 3">
    <name type="scientific">Allopontixanthobacter sediminis</name>
    <dbReference type="NCBI Taxonomy" id="1689985"/>
    <lineage>
        <taxon>Bacteria</taxon>
        <taxon>Pseudomonadati</taxon>
        <taxon>Pseudomonadota</taxon>
        <taxon>Alphaproteobacteria</taxon>
        <taxon>Sphingomonadales</taxon>
        <taxon>Erythrobacteraceae</taxon>
        <taxon>Allopontixanthobacter</taxon>
    </lineage>
</organism>
<feature type="transmembrane region" description="Helical" evidence="1">
    <location>
        <begin position="12"/>
        <end position="33"/>
    </location>
</feature>
<feature type="transmembrane region" description="Helical" evidence="1">
    <location>
        <begin position="119"/>
        <end position="136"/>
    </location>
</feature>
<sequence length="137" mass="14947">MEGNPIGEINLLAVFLGALAFFVVGMIWYGVLFGKTWQREVGLTEEQIAGGNMPVIFGLCFLFELLIALTLGHQFARSDPSTRGIMMISTGYALGLMIPATGINYLFQRCSGKLFAIDAGHFLFGMAAMGAVFVWLR</sequence>
<reference evidence="2 3" key="1">
    <citation type="submission" date="2019-12" db="EMBL/GenBank/DDBJ databases">
        <title>Genomic-based taxomic classification of the family Erythrobacteraceae.</title>
        <authorList>
            <person name="Xu L."/>
        </authorList>
    </citation>
    <scope>NUCLEOTIDE SEQUENCE [LARGE SCALE GENOMIC DNA]</scope>
    <source>
        <strain evidence="2 3">KCTC 42453</strain>
    </source>
</reference>
<name>A0A845B6G3_9SPHN</name>
<protein>
    <submittedName>
        <fullName evidence="2">DUF1761 family protein</fullName>
    </submittedName>
</protein>
<gene>
    <name evidence="2" type="ORF">GRI65_11440</name>
</gene>
<evidence type="ECO:0000256" key="1">
    <source>
        <dbReference type="SAM" id="Phobius"/>
    </source>
</evidence>
<keyword evidence="1" id="KW-1133">Transmembrane helix</keyword>
<comment type="caution">
    <text evidence="2">The sequence shown here is derived from an EMBL/GenBank/DDBJ whole genome shotgun (WGS) entry which is preliminary data.</text>
</comment>
<dbReference type="InterPro" id="IPR013879">
    <property type="entry name" value="DUF1761"/>
</dbReference>
<keyword evidence="1" id="KW-0812">Transmembrane</keyword>
<dbReference type="RefSeq" id="WP_160756701.1">
    <property type="nucleotide sequence ID" value="NZ_WTYL01000003.1"/>
</dbReference>